<dbReference type="Proteomes" id="UP001589810">
    <property type="component" value="Unassembled WGS sequence"/>
</dbReference>
<organism evidence="8 9">
    <name type="scientific">Kutzneria chonburiensis</name>
    <dbReference type="NCBI Taxonomy" id="1483604"/>
    <lineage>
        <taxon>Bacteria</taxon>
        <taxon>Bacillati</taxon>
        <taxon>Actinomycetota</taxon>
        <taxon>Actinomycetes</taxon>
        <taxon>Pseudonocardiales</taxon>
        <taxon>Pseudonocardiaceae</taxon>
        <taxon>Kutzneria</taxon>
    </lineage>
</organism>
<evidence type="ECO:0000256" key="4">
    <source>
        <dbReference type="ARBA" id="ARBA00022679"/>
    </source>
</evidence>
<evidence type="ECO:0000259" key="7">
    <source>
        <dbReference type="Pfam" id="PF07669"/>
    </source>
</evidence>
<dbReference type="InterPro" id="IPR002052">
    <property type="entry name" value="DNA_methylase_N6_adenine_CS"/>
</dbReference>
<name>A0ABV6MW12_9PSEU</name>
<dbReference type="Pfam" id="PF07669">
    <property type="entry name" value="Eco57I"/>
    <property type="match status" value="1"/>
</dbReference>
<comment type="caution">
    <text evidence="8">The sequence shown here is derived from an EMBL/GenBank/DDBJ whole genome shotgun (WGS) entry which is preliminary data.</text>
</comment>
<dbReference type="PANTHER" id="PTHR33841">
    <property type="entry name" value="DNA METHYLTRANSFERASE YEEA-RELATED"/>
    <property type="match status" value="1"/>
</dbReference>
<feature type="domain" description="Type II methyltransferase M.TaqI-like" evidence="7">
    <location>
        <begin position="145"/>
        <end position="230"/>
    </location>
</feature>
<evidence type="ECO:0000256" key="6">
    <source>
        <dbReference type="ARBA" id="ARBA00047942"/>
    </source>
</evidence>
<dbReference type="Gene3D" id="3.40.50.150">
    <property type="entry name" value="Vaccinia Virus protein VP39"/>
    <property type="match status" value="1"/>
</dbReference>
<keyword evidence="5" id="KW-0949">S-adenosyl-L-methionine</keyword>
<comment type="similarity">
    <text evidence="1">Belongs to the N(4)/N(6)-methyltransferase family.</text>
</comment>
<dbReference type="PROSITE" id="PS00092">
    <property type="entry name" value="N6_MTASE"/>
    <property type="match status" value="1"/>
</dbReference>
<comment type="catalytic activity">
    <reaction evidence="6">
        <text>a 2'-deoxyadenosine in DNA + S-adenosyl-L-methionine = an N(6)-methyl-2'-deoxyadenosine in DNA + S-adenosyl-L-homocysteine + H(+)</text>
        <dbReference type="Rhea" id="RHEA:15197"/>
        <dbReference type="Rhea" id="RHEA-COMP:12418"/>
        <dbReference type="Rhea" id="RHEA-COMP:12419"/>
        <dbReference type="ChEBI" id="CHEBI:15378"/>
        <dbReference type="ChEBI" id="CHEBI:57856"/>
        <dbReference type="ChEBI" id="CHEBI:59789"/>
        <dbReference type="ChEBI" id="CHEBI:90615"/>
        <dbReference type="ChEBI" id="CHEBI:90616"/>
        <dbReference type="EC" id="2.1.1.72"/>
    </reaction>
</comment>
<evidence type="ECO:0000256" key="5">
    <source>
        <dbReference type="ARBA" id="ARBA00022691"/>
    </source>
</evidence>
<evidence type="ECO:0000313" key="9">
    <source>
        <dbReference type="Proteomes" id="UP001589810"/>
    </source>
</evidence>
<dbReference type="RefSeq" id="WP_273935502.1">
    <property type="nucleotide sequence ID" value="NZ_CP097263.1"/>
</dbReference>
<dbReference type="EC" id="2.1.1.72" evidence="2"/>
<dbReference type="PRINTS" id="PR00507">
    <property type="entry name" value="N12N6MTFRASE"/>
</dbReference>
<evidence type="ECO:0000256" key="1">
    <source>
        <dbReference type="ARBA" id="ARBA00006594"/>
    </source>
</evidence>
<proteinExistence type="inferred from homology"/>
<dbReference type="InterPro" id="IPR011639">
    <property type="entry name" value="MethylTrfase_TaqI-like_dom"/>
</dbReference>
<dbReference type="GO" id="GO:0008168">
    <property type="term" value="F:methyltransferase activity"/>
    <property type="evidence" value="ECO:0007669"/>
    <property type="project" value="UniProtKB-KW"/>
</dbReference>
<evidence type="ECO:0000313" key="8">
    <source>
        <dbReference type="EMBL" id="MFC0544021.1"/>
    </source>
</evidence>
<dbReference type="PANTHER" id="PTHR33841:SF5">
    <property type="entry name" value="DNA METHYLASE (MODIFICATION METHYLASE) (METHYLTRANSFERASE)-RELATED"/>
    <property type="match status" value="1"/>
</dbReference>
<keyword evidence="9" id="KW-1185">Reference proteome</keyword>
<dbReference type="EMBL" id="JBHLUD010000007">
    <property type="protein sequence ID" value="MFC0544021.1"/>
    <property type="molecule type" value="Genomic_DNA"/>
</dbReference>
<keyword evidence="3 8" id="KW-0489">Methyltransferase</keyword>
<dbReference type="SUPFAM" id="SSF53335">
    <property type="entry name" value="S-adenosyl-L-methionine-dependent methyltransferases"/>
    <property type="match status" value="1"/>
</dbReference>
<protein>
    <recommendedName>
        <fullName evidence="2">site-specific DNA-methyltransferase (adenine-specific)</fullName>
        <ecNumber evidence="2">2.1.1.72</ecNumber>
    </recommendedName>
</protein>
<accession>A0ABV6MW12</accession>
<dbReference type="InterPro" id="IPR029063">
    <property type="entry name" value="SAM-dependent_MTases_sf"/>
</dbReference>
<evidence type="ECO:0000256" key="3">
    <source>
        <dbReference type="ARBA" id="ARBA00022603"/>
    </source>
</evidence>
<keyword evidence="4" id="KW-0808">Transferase</keyword>
<evidence type="ECO:0000256" key="2">
    <source>
        <dbReference type="ARBA" id="ARBA00011900"/>
    </source>
</evidence>
<sequence>MATRELFGLDALVLPESLQQAVQHGEVFTRRWVVETILDLVGYTADQDLADAVIVEPACGGGAFLGPVVERLSASCRKHGRSLLDAVQAIEAYDLLDRNVQASRDLVGQQLLADGFESTDVEKVVNSWIGQGDYLLQESSVHLADFVVGNPPYIRLEDVPDIRMNAYRSSCSTMGGRADIYVGFYEVALRSLKPGGRLGFICADRWMRNQYGRNLRGMVTRRFSVDLVLTMHDVDAFQEQVSAYPAITVISNAVQGSAIAADATGRFDAQQAKEFVAWTSKVGQARVDKPAYHAARLPHWFPGDDSWPAASPARLAVLEDLSDRCQLLEDVSTGTRVGIGVATGADSVFITHRSDAADVEEDRLLPLAMVRDTTSGELDWNGTHLVNPWDAQGKLVDLDVYPRLAQYFNRHAAALRKRYVATKQPDNWYKTIDKVDHRLTARPKLLFPDMKLAIHPVLDPGGFYPHHNLYYITSDKWDMRVLGGLLLSKVAEAFVSAYAVKMRGGTLRFQAQYLRKIRVPDPAAIRDDVRIALAEAFDRRDVQAATTAALKAYGLVELPD</sequence>
<dbReference type="GO" id="GO:0032259">
    <property type="term" value="P:methylation"/>
    <property type="evidence" value="ECO:0007669"/>
    <property type="project" value="UniProtKB-KW"/>
</dbReference>
<reference evidence="8 9" key="1">
    <citation type="submission" date="2024-09" db="EMBL/GenBank/DDBJ databases">
        <authorList>
            <person name="Sun Q."/>
            <person name="Mori K."/>
        </authorList>
    </citation>
    <scope>NUCLEOTIDE SEQUENCE [LARGE SCALE GENOMIC DNA]</scope>
    <source>
        <strain evidence="8 9">TBRC 1432</strain>
    </source>
</reference>
<gene>
    <name evidence="8" type="ORF">ACFFH7_21130</name>
</gene>
<dbReference type="InterPro" id="IPR050953">
    <property type="entry name" value="N4_N6_ade-DNA_methylase"/>
</dbReference>